<evidence type="ECO:0000313" key="2">
    <source>
        <dbReference type="EnsemblMetazoa" id="GAUT003082-PA"/>
    </source>
</evidence>
<organism evidence="2 3">
    <name type="scientific">Glossina austeni</name>
    <name type="common">Savannah tsetse fly</name>
    <dbReference type="NCBI Taxonomy" id="7395"/>
    <lineage>
        <taxon>Eukaryota</taxon>
        <taxon>Metazoa</taxon>
        <taxon>Ecdysozoa</taxon>
        <taxon>Arthropoda</taxon>
        <taxon>Hexapoda</taxon>
        <taxon>Insecta</taxon>
        <taxon>Pterygota</taxon>
        <taxon>Neoptera</taxon>
        <taxon>Endopterygota</taxon>
        <taxon>Diptera</taxon>
        <taxon>Brachycera</taxon>
        <taxon>Muscomorpha</taxon>
        <taxon>Hippoboscoidea</taxon>
        <taxon>Glossinidae</taxon>
        <taxon>Glossina</taxon>
    </lineage>
</organism>
<dbReference type="EnsemblMetazoa" id="GAUT003082-RA">
    <property type="protein sequence ID" value="GAUT003082-PA"/>
    <property type="gene ID" value="GAUT003082"/>
</dbReference>
<dbReference type="Pfam" id="PF10601">
    <property type="entry name" value="zf-LITAF-like"/>
    <property type="match status" value="1"/>
</dbReference>
<keyword evidence="3" id="KW-1185">Reference proteome</keyword>
<proteinExistence type="predicted"/>
<name>A0A1A9UFC9_GLOAU</name>
<dbReference type="AlphaFoldDB" id="A0A1A9UFC9"/>
<dbReference type="VEuPathDB" id="VectorBase:GAUT003082"/>
<evidence type="ECO:0000259" key="1">
    <source>
        <dbReference type="Pfam" id="PF10601"/>
    </source>
</evidence>
<dbReference type="Proteomes" id="UP000078200">
    <property type="component" value="Unassembled WGS sequence"/>
</dbReference>
<evidence type="ECO:0000313" key="3">
    <source>
        <dbReference type="Proteomes" id="UP000078200"/>
    </source>
</evidence>
<sequence>MKSWIASITMPTKQEIINIMESSPPEEVSPVSAIQRMPPPYTADRSNFDCYTDSSIYSLPPSNNYTNTSTTTTIYGSRSLLAKCHTCGGKNWTRLEYENGLMTHIIAAVLCLTTLLEYEVNTWMKALIV</sequence>
<feature type="domain" description="LITAF" evidence="1">
    <location>
        <begin position="82"/>
        <end position="115"/>
    </location>
</feature>
<protein>
    <submittedName>
        <fullName evidence="2">LITAF domain-containing protein</fullName>
    </submittedName>
</protein>
<accession>A0A1A9UFC9</accession>
<dbReference type="InterPro" id="IPR006629">
    <property type="entry name" value="LITAF"/>
</dbReference>
<dbReference type="STRING" id="7395.A0A1A9UFC9"/>
<reference evidence="2" key="1">
    <citation type="submission" date="2020-05" db="UniProtKB">
        <authorList>
            <consortium name="EnsemblMetazoa"/>
        </authorList>
    </citation>
    <scope>IDENTIFICATION</scope>
    <source>
        <strain evidence="2">TTRI</strain>
    </source>
</reference>